<reference evidence="2 3" key="1">
    <citation type="submission" date="2024-04" db="EMBL/GenBank/DDBJ databases">
        <title>Phyllosticta paracitricarpa is synonymous to the EU quarantine fungus P. citricarpa based on phylogenomic analyses.</title>
        <authorList>
            <consortium name="Lawrence Berkeley National Laboratory"/>
            <person name="Van Ingen-Buijs V.A."/>
            <person name="Van Westerhoven A.C."/>
            <person name="Haridas S."/>
            <person name="Skiadas P."/>
            <person name="Martin F."/>
            <person name="Groenewald J.Z."/>
            <person name="Crous P.W."/>
            <person name="Seidl M.F."/>
        </authorList>
    </citation>
    <scope>NUCLEOTIDE SEQUENCE [LARGE SCALE GENOMIC DNA]</scope>
    <source>
        <strain evidence="2 3">CBS 123371</strain>
    </source>
</reference>
<gene>
    <name evidence="2" type="ORF">IWZ03DRAFT_406900</name>
</gene>
<evidence type="ECO:0000256" key="1">
    <source>
        <dbReference type="SAM" id="MobiDB-lite"/>
    </source>
</evidence>
<feature type="compositionally biased region" description="Basic and acidic residues" evidence="1">
    <location>
        <begin position="228"/>
        <end position="248"/>
    </location>
</feature>
<sequence length="406" mass="45590">MAMLSKEEALRRLRAVGIDNLVDDAIKPRQHPDATKPKEKLSVYKAATPILPLDQWDHTMIMGLANLVEEVNDDHAKVKELLFSEVRSRQGSFLNSYKYVSELRAADVAKFLKTRRAQVAGSTRKRCADTATYLQQPRSTTIARCMDGFQITSTVASAEGNANRQGSSHTFQRAVDANDVPGLRNEHQIGDGSKTMVDMHDEMNAEIKKSFGYKNMENQQQKSGTRGESLDGRKNGRNLSHETQRDRAPSSSNSGSEDGMCYNASNTGVDLDSIAMQVDDDAAAEAAYHDMSDVVITLRHLREIHAVVERDLEMPWRKMPEPELEAAMTEAKDVARQTMHNALREEGDRAARQEAKEDWAAFSRAEMEWNRTMVARMAQMECNTAHSEHGFNLLPNMKELYESIVL</sequence>
<proteinExistence type="predicted"/>
<accession>A0ABR1KLM7</accession>
<comment type="caution">
    <text evidence="2">The sequence shown here is derived from an EMBL/GenBank/DDBJ whole genome shotgun (WGS) entry which is preliminary data.</text>
</comment>
<keyword evidence="3" id="KW-1185">Reference proteome</keyword>
<organism evidence="2 3">
    <name type="scientific">Phyllosticta citriasiana</name>
    <dbReference type="NCBI Taxonomy" id="595635"/>
    <lineage>
        <taxon>Eukaryota</taxon>
        <taxon>Fungi</taxon>
        <taxon>Dikarya</taxon>
        <taxon>Ascomycota</taxon>
        <taxon>Pezizomycotina</taxon>
        <taxon>Dothideomycetes</taxon>
        <taxon>Dothideomycetes incertae sedis</taxon>
        <taxon>Botryosphaeriales</taxon>
        <taxon>Phyllostictaceae</taxon>
        <taxon>Phyllosticta</taxon>
    </lineage>
</organism>
<dbReference type="EMBL" id="JBBPHU010000006">
    <property type="protein sequence ID" value="KAK7516820.1"/>
    <property type="molecule type" value="Genomic_DNA"/>
</dbReference>
<evidence type="ECO:0000313" key="3">
    <source>
        <dbReference type="Proteomes" id="UP001363622"/>
    </source>
</evidence>
<feature type="region of interest" description="Disordered" evidence="1">
    <location>
        <begin position="175"/>
        <end position="195"/>
    </location>
</feature>
<name>A0ABR1KLM7_9PEZI</name>
<protein>
    <submittedName>
        <fullName evidence="2">Uncharacterized protein</fullName>
    </submittedName>
</protein>
<evidence type="ECO:0000313" key="2">
    <source>
        <dbReference type="EMBL" id="KAK7516820.1"/>
    </source>
</evidence>
<feature type="compositionally biased region" description="Polar residues" evidence="1">
    <location>
        <begin position="216"/>
        <end position="226"/>
    </location>
</feature>
<feature type="region of interest" description="Disordered" evidence="1">
    <location>
        <begin position="211"/>
        <end position="263"/>
    </location>
</feature>
<dbReference type="Proteomes" id="UP001363622">
    <property type="component" value="Unassembled WGS sequence"/>
</dbReference>